<dbReference type="InterPro" id="IPR009003">
    <property type="entry name" value="Peptidase_S1_PA"/>
</dbReference>
<keyword evidence="7" id="KW-1015">Disulfide bond</keyword>
<reference evidence="13" key="2">
    <citation type="submission" date="2024-08" db="UniProtKB">
        <authorList>
            <consortium name="EnsemblMetazoa"/>
        </authorList>
    </citation>
    <scope>IDENTIFICATION</scope>
</reference>
<dbReference type="PRINTS" id="PR00722">
    <property type="entry name" value="CHYMOTRYPSIN"/>
</dbReference>
<dbReference type="PROSITE" id="PS50240">
    <property type="entry name" value="TRYPSIN_DOM"/>
    <property type="match status" value="1"/>
</dbReference>
<protein>
    <recommendedName>
        <fullName evidence="10">Peptidase S1 domain-containing protein</fullName>
    </recommendedName>
</protein>
<evidence type="ECO:0000256" key="7">
    <source>
        <dbReference type="ARBA" id="ARBA00023157"/>
    </source>
</evidence>
<evidence type="ECO:0000313" key="11">
    <source>
        <dbReference type="EMBL" id="ENN70286.1"/>
    </source>
</evidence>
<evidence type="ECO:0000313" key="12">
    <source>
        <dbReference type="EMBL" id="ERL89030.1"/>
    </source>
</evidence>
<evidence type="ECO:0000256" key="1">
    <source>
        <dbReference type="ARBA" id="ARBA00007664"/>
    </source>
</evidence>
<comment type="similarity">
    <text evidence="1">Belongs to the peptidase S1 family.</text>
</comment>
<evidence type="ECO:0000256" key="5">
    <source>
        <dbReference type="ARBA" id="ARBA00022825"/>
    </source>
</evidence>
<dbReference type="STRING" id="77166.N6TPR9"/>
<dbReference type="Proteomes" id="UP000030742">
    <property type="component" value="Unassembled WGS sequence"/>
</dbReference>
<accession>N6TPR9</accession>
<dbReference type="InterPro" id="IPR001314">
    <property type="entry name" value="Peptidase_S1A"/>
</dbReference>
<dbReference type="PANTHER" id="PTHR24276:SF91">
    <property type="entry name" value="AT26814P-RELATED"/>
    <property type="match status" value="1"/>
</dbReference>
<dbReference type="AlphaFoldDB" id="N6TPR9"/>
<keyword evidence="2 8" id="KW-0645">Protease</keyword>
<keyword evidence="3 9" id="KW-0732">Signal</keyword>
<dbReference type="KEGG" id="dpa:109545651"/>
<dbReference type="PANTHER" id="PTHR24276">
    <property type="entry name" value="POLYSERASE-RELATED"/>
    <property type="match status" value="1"/>
</dbReference>
<dbReference type="EMBL" id="KB632135">
    <property type="protein sequence ID" value="ERL89030.1"/>
    <property type="molecule type" value="Genomic_DNA"/>
</dbReference>
<gene>
    <name evidence="13" type="primary">109545651</name>
    <name evidence="12" type="ORF">D910_06408</name>
    <name evidence="11" type="ORF">YQE_13069</name>
</gene>
<dbReference type="InterPro" id="IPR001254">
    <property type="entry name" value="Trypsin_dom"/>
</dbReference>
<keyword evidence="14" id="KW-1185">Reference proteome</keyword>
<feature type="domain" description="Peptidase S1" evidence="10">
    <location>
        <begin position="34"/>
        <end position="261"/>
    </location>
</feature>
<evidence type="ECO:0000313" key="15">
    <source>
        <dbReference type="Proteomes" id="UP000030742"/>
    </source>
</evidence>
<evidence type="ECO:0000256" key="6">
    <source>
        <dbReference type="ARBA" id="ARBA00023145"/>
    </source>
</evidence>
<dbReference type="Proteomes" id="UP000019118">
    <property type="component" value="Unassembled WGS sequence"/>
</dbReference>
<dbReference type="GO" id="GO:0006508">
    <property type="term" value="P:proteolysis"/>
    <property type="evidence" value="ECO:0007669"/>
    <property type="project" value="UniProtKB-KW"/>
</dbReference>
<dbReference type="EnsemblMetazoa" id="XM_019916460.1">
    <property type="protein sequence ID" value="XP_019772019.1"/>
    <property type="gene ID" value="LOC109545651"/>
</dbReference>
<dbReference type="SMART" id="SM00020">
    <property type="entry name" value="Tryp_SPc"/>
    <property type="match status" value="1"/>
</dbReference>
<evidence type="ECO:0000313" key="13">
    <source>
        <dbReference type="EnsemblMetazoa" id="XP_019772019.1"/>
    </source>
</evidence>
<evidence type="ECO:0000256" key="3">
    <source>
        <dbReference type="ARBA" id="ARBA00022729"/>
    </source>
</evidence>
<dbReference type="PROSITE" id="PS00135">
    <property type="entry name" value="TRYPSIN_SER"/>
    <property type="match status" value="1"/>
</dbReference>
<proteinExistence type="inferred from homology"/>
<keyword evidence="6" id="KW-0865">Zymogen</keyword>
<evidence type="ECO:0000256" key="9">
    <source>
        <dbReference type="SAM" id="SignalP"/>
    </source>
</evidence>
<feature type="chain" id="PRO_5010971815" description="Peptidase S1 domain-containing protein" evidence="9">
    <location>
        <begin position="17"/>
        <end position="262"/>
    </location>
</feature>
<evidence type="ECO:0000256" key="4">
    <source>
        <dbReference type="ARBA" id="ARBA00022801"/>
    </source>
</evidence>
<dbReference type="InterPro" id="IPR018114">
    <property type="entry name" value="TRYPSIN_HIS"/>
</dbReference>
<feature type="non-terminal residue" evidence="11">
    <location>
        <position position="1"/>
    </location>
</feature>
<dbReference type="PROSITE" id="PS00134">
    <property type="entry name" value="TRYPSIN_HIS"/>
    <property type="match status" value="1"/>
</dbReference>
<dbReference type="InterPro" id="IPR033116">
    <property type="entry name" value="TRYPSIN_SER"/>
</dbReference>
<dbReference type="Gene3D" id="2.40.10.10">
    <property type="entry name" value="Trypsin-like serine proteases"/>
    <property type="match status" value="2"/>
</dbReference>
<dbReference type="InterPro" id="IPR050430">
    <property type="entry name" value="Peptidase_S1"/>
</dbReference>
<evidence type="ECO:0000256" key="2">
    <source>
        <dbReference type="ARBA" id="ARBA00022670"/>
    </source>
</evidence>
<dbReference type="EMBL" id="KB741293">
    <property type="protein sequence ID" value="ENN70286.1"/>
    <property type="molecule type" value="Genomic_DNA"/>
</dbReference>
<dbReference type="OrthoDB" id="10059102at2759"/>
<evidence type="ECO:0000313" key="14">
    <source>
        <dbReference type="Proteomes" id="UP000019118"/>
    </source>
</evidence>
<keyword evidence="4 8" id="KW-0378">Hydrolase</keyword>
<dbReference type="InterPro" id="IPR043504">
    <property type="entry name" value="Peptidase_S1_PA_chymotrypsin"/>
</dbReference>
<feature type="signal peptide" evidence="9">
    <location>
        <begin position="1"/>
        <end position="16"/>
    </location>
</feature>
<evidence type="ECO:0000256" key="8">
    <source>
        <dbReference type="RuleBase" id="RU363034"/>
    </source>
</evidence>
<dbReference type="GO" id="GO:0004252">
    <property type="term" value="F:serine-type endopeptidase activity"/>
    <property type="evidence" value="ECO:0007669"/>
    <property type="project" value="InterPro"/>
</dbReference>
<dbReference type="FunFam" id="2.40.10.10:FF:000077">
    <property type="entry name" value="Predicted protein"/>
    <property type="match status" value="1"/>
</dbReference>
<dbReference type="SUPFAM" id="SSF50494">
    <property type="entry name" value="Trypsin-like serine proteases"/>
    <property type="match status" value="1"/>
</dbReference>
<dbReference type="OMA" id="TRCRISY"/>
<evidence type="ECO:0000259" key="10">
    <source>
        <dbReference type="PROSITE" id="PS50240"/>
    </source>
</evidence>
<keyword evidence="5 8" id="KW-0720">Serine protease</keyword>
<dbReference type="CDD" id="cd00190">
    <property type="entry name" value="Tryp_SPc"/>
    <property type="match status" value="1"/>
</dbReference>
<dbReference type="Pfam" id="PF00089">
    <property type="entry name" value="Trypsin"/>
    <property type="match status" value="1"/>
</dbReference>
<sequence length="262" mass="27768">MKVLIAFLGLVSLGLAAPEGHNPKLLHPQIGGRIVGGDEANIRDLPYQVALLRNNAQICGGSIIAPTVILTAAHCVEFWVIPDVSMLSIRAGSSQWRSGGQQVAVREIVIHELYDGDNSLDYDIAILHLAERINTINASEVPLVNNGEIFDAGTYGTVSGWGTTFSGSSVSPETLRRVDVPIVTQTRCRISYGSDITSRMLCAGYNEGGKDACQGDSGGPYVINGRLAGVVSWGFGCATPLFPGVYASVAGLRTWITQHSGV</sequence>
<dbReference type="HOGENOM" id="CLU_006842_7_0_1"/>
<organism evidence="11">
    <name type="scientific">Dendroctonus ponderosae</name>
    <name type="common">Mountain pine beetle</name>
    <dbReference type="NCBI Taxonomy" id="77166"/>
    <lineage>
        <taxon>Eukaryota</taxon>
        <taxon>Metazoa</taxon>
        <taxon>Ecdysozoa</taxon>
        <taxon>Arthropoda</taxon>
        <taxon>Hexapoda</taxon>
        <taxon>Insecta</taxon>
        <taxon>Pterygota</taxon>
        <taxon>Neoptera</taxon>
        <taxon>Endopterygota</taxon>
        <taxon>Coleoptera</taxon>
        <taxon>Polyphaga</taxon>
        <taxon>Cucujiformia</taxon>
        <taxon>Curculionidae</taxon>
        <taxon>Scolytinae</taxon>
        <taxon>Dendroctonus</taxon>
    </lineage>
</organism>
<reference evidence="14 15" key="1">
    <citation type="journal article" date="2013" name="Genome Biol.">
        <title>Draft genome of the mountain pine beetle, Dendroctonus ponderosae Hopkins, a major forest pest.</title>
        <authorList>
            <person name="Keeling C.I."/>
            <person name="Yuen M.M."/>
            <person name="Liao N.Y."/>
            <person name="Docking T.R."/>
            <person name="Chan S.K."/>
            <person name="Taylor G.A."/>
            <person name="Palmquist D.L."/>
            <person name="Jackman S.D."/>
            <person name="Nguyen A."/>
            <person name="Li M."/>
            <person name="Henderson H."/>
            <person name="Janes J.K."/>
            <person name="Zhao Y."/>
            <person name="Pandoh P."/>
            <person name="Moore R."/>
            <person name="Sperling F.A."/>
            <person name="Huber D.P."/>
            <person name="Birol I."/>
            <person name="Jones S.J."/>
            <person name="Bohlmann J."/>
        </authorList>
    </citation>
    <scope>NUCLEOTIDE SEQUENCE</scope>
</reference>
<name>N6TPR9_DENPD</name>